<dbReference type="PROSITE" id="PS51371">
    <property type="entry name" value="CBS"/>
    <property type="match status" value="2"/>
</dbReference>
<dbReference type="SUPFAM" id="SSF55021">
    <property type="entry name" value="ACT-like"/>
    <property type="match status" value="1"/>
</dbReference>
<feature type="domain" description="CBS" evidence="3">
    <location>
        <begin position="78"/>
        <end position="137"/>
    </location>
</feature>
<evidence type="ECO:0000313" key="6">
    <source>
        <dbReference type="Proteomes" id="UP001595387"/>
    </source>
</evidence>
<accession>A0ABV7A6M0</accession>
<dbReference type="InterPro" id="IPR002912">
    <property type="entry name" value="ACT_dom"/>
</dbReference>
<keyword evidence="1 2" id="KW-0129">CBS domain</keyword>
<dbReference type="Pfam" id="PF01842">
    <property type="entry name" value="ACT"/>
    <property type="match status" value="1"/>
</dbReference>
<keyword evidence="6" id="KW-1185">Reference proteome</keyword>
<dbReference type="InterPro" id="IPR045865">
    <property type="entry name" value="ACT-like_dom_sf"/>
</dbReference>
<evidence type="ECO:0000259" key="4">
    <source>
        <dbReference type="PROSITE" id="PS51671"/>
    </source>
</evidence>
<sequence>MLVEEIMKTEVISLPPTATIAEADRLLQQHKLRHLPIVNEQHAVIGIVSDRDVRDATPSIFQLDTDRHELENEIQSIMSHPVVTVHPLDLVEDIARIFYDEEFAALPVVRNNKLVGIVTEKDMLYTLIQLTGTHVQSSHIELKVPHRPGILPEVTAIFGKRKTNIVSVLVYPFRDDPSYKILVFRIQTMNPAPVIQELRDEGYELLWPNNIQESQT</sequence>
<feature type="domain" description="ACT" evidence="4">
    <location>
        <begin position="139"/>
        <end position="213"/>
    </location>
</feature>
<dbReference type="InterPro" id="IPR000644">
    <property type="entry name" value="CBS_dom"/>
</dbReference>
<comment type="caution">
    <text evidence="5">The sequence shown here is derived from an EMBL/GenBank/DDBJ whole genome shotgun (WGS) entry which is preliminary data.</text>
</comment>
<evidence type="ECO:0000313" key="5">
    <source>
        <dbReference type="EMBL" id="MFC2948672.1"/>
    </source>
</evidence>
<dbReference type="EMBL" id="JBHRRZ010000015">
    <property type="protein sequence ID" value="MFC2948672.1"/>
    <property type="molecule type" value="Genomic_DNA"/>
</dbReference>
<protein>
    <submittedName>
        <fullName evidence="5">Acetoin utilization AcuB family protein</fullName>
    </submittedName>
</protein>
<evidence type="ECO:0000259" key="3">
    <source>
        <dbReference type="PROSITE" id="PS51371"/>
    </source>
</evidence>
<dbReference type="PROSITE" id="PS51671">
    <property type="entry name" value="ACT"/>
    <property type="match status" value="1"/>
</dbReference>
<dbReference type="InterPro" id="IPR046342">
    <property type="entry name" value="CBS_dom_sf"/>
</dbReference>
<dbReference type="Proteomes" id="UP001595387">
    <property type="component" value="Unassembled WGS sequence"/>
</dbReference>
<feature type="domain" description="CBS" evidence="3">
    <location>
        <begin position="7"/>
        <end position="65"/>
    </location>
</feature>
<evidence type="ECO:0000256" key="1">
    <source>
        <dbReference type="ARBA" id="ARBA00023122"/>
    </source>
</evidence>
<dbReference type="CDD" id="cd04584">
    <property type="entry name" value="CBS_pair_AcuB_like"/>
    <property type="match status" value="1"/>
</dbReference>
<dbReference type="PANTHER" id="PTHR43080">
    <property type="entry name" value="CBS DOMAIN-CONTAINING PROTEIN CBSX3, MITOCHONDRIAL"/>
    <property type="match status" value="1"/>
</dbReference>
<dbReference type="SUPFAM" id="SSF54631">
    <property type="entry name" value="CBS-domain pair"/>
    <property type="match status" value="1"/>
</dbReference>
<dbReference type="Pfam" id="PF00571">
    <property type="entry name" value="CBS"/>
    <property type="match status" value="2"/>
</dbReference>
<name>A0ABV7A6M0_9BACI</name>
<reference evidence="6" key="1">
    <citation type="journal article" date="2019" name="Int. J. Syst. Evol. Microbiol.">
        <title>The Global Catalogue of Microorganisms (GCM) 10K type strain sequencing project: providing services to taxonomists for standard genome sequencing and annotation.</title>
        <authorList>
            <consortium name="The Broad Institute Genomics Platform"/>
            <consortium name="The Broad Institute Genome Sequencing Center for Infectious Disease"/>
            <person name="Wu L."/>
            <person name="Ma J."/>
        </authorList>
    </citation>
    <scope>NUCLEOTIDE SEQUENCE [LARGE SCALE GENOMIC DNA]</scope>
    <source>
        <strain evidence="6">KCTC 13193</strain>
    </source>
</reference>
<dbReference type="Gene3D" id="3.10.580.10">
    <property type="entry name" value="CBS-domain"/>
    <property type="match status" value="1"/>
</dbReference>
<dbReference type="CDD" id="cd04883">
    <property type="entry name" value="ACT_AcuB"/>
    <property type="match status" value="1"/>
</dbReference>
<dbReference type="PANTHER" id="PTHR43080:SF2">
    <property type="entry name" value="CBS DOMAIN-CONTAINING PROTEIN"/>
    <property type="match status" value="1"/>
</dbReference>
<organism evidence="5 6">
    <name type="scientific">Virgibacillus sediminis</name>
    <dbReference type="NCBI Taxonomy" id="202260"/>
    <lineage>
        <taxon>Bacteria</taxon>
        <taxon>Bacillati</taxon>
        <taxon>Bacillota</taxon>
        <taxon>Bacilli</taxon>
        <taxon>Bacillales</taxon>
        <taxon>Bacillaceae</taxon>
        <taxon>Virgibacillus</taxon>
    </lineage>
</organism>
<gene>
    <name evidence="5" type="ORF">ACFODW_10005</name>
</gene>
<dbReference type="InterPro" id="IPR051257">
    <property type="entry name" value="Diverse_CBS-Domain"/>
</dbReference>
<dbReference type="SMART" id="SM00116">
    <property type="entry name" value="CBS"/>
    <property type="match status" value="2"/>
</dbReference>
<evidence type="ECO:0000256" key="2">
    <source>
        <dbReference type="PROSITE-ProRule" id="PRU00703"/>
    </source>
</evidence>
<proteinExistence type="predicted"/>
<dbReference type="RefSeq" id="WP_390305909.1">
    <property type="nucleotide sequence ID" value="NZ_JBHRRZ010000015.1"/>
</dbReference>